<comment type="similarity">
    <text evidence="1">Belongs to the anaerobic coproporphyrinogen-III oxidase family. HemW subfamily.</text>
</comment>
<dbReference type="EMBL" id="JACJKY010000005">
    <property type="protein sequence ID" value="MBM6920465.1"/>
    <property type="molecule type" value="Genomic_DNA"/>
</dbReference>
<dbReference type="InterPro" id="IPR010723">
    <property type="entry name" value="HemN_C"/>
</dbReference>
<dbReference type="InterPro" id="IPR034505">
    <property type="entry name" value="Coproporphyrinogen-III_oxidase"/>
</dbReference>
<keyword evidence="9" id="KW-0963">Cytoplasm</keyword>
<dbReference type="Pfam" id="PF04055">
    <property type="entry name" value="Radical_SAM"/>
    <property type="match status" value="1"/>
</dbReference>
<dbReference type="SUPFAM" id="SSF102114">
    <property type="entry name" value="Radical SAM enzymes"/>
    <property type="match status" value="1"/>
</dbReference>
<evidence type="ECO:0000256" key="9">
    <source>
        <dbReference type="RuleBase" id="RU364116"/>
    </source>
</evidence>
<evidence type="ECO:0000256" key="2">
    <source>
        <dbReference type="ARBA" id="ARBA00017228"/>
    </source>
</evidence>
<evidence type="ECO:0000256" key="5">
    <source>
        <dbReference type="ARBA" id="ARBA00022723"/>
    </source>
</evidence>
<comment type="caution">
    <text evidence="11">The sequence shown here is derived from an EMBL/GenBank/DDBJ whole genome shotgun (WGS) entry which is preliminary data.</text>
</comment>
<comment type="subcellular location">
    <subcellularLocation>
        <location evidence="9">Cytoplasm</location>
    </subcellularLocation>
</comment>
<keyword evidence="3 9" id="KW-0349">Heme</keyword>
<evidence type="ECO:0000313" key="12">
    <source>
        <dbReference type="Proteomes" id="UP000774750"/>
    </source>
</evidence>
<dbReference type="GO" id="GO:0005737">
    <property type="term" value="C:cytoplasm"/>
    <property type="evidence" value="ECO:0007669"/>
    <property type="project" value="UniProtKB-SubCell"/>
</dbReference>
<keyword evidence="5 9" id="KW-0479">Metal-binding</keyword>
<dbReference type="PANTHER" id="PTHR13932:SF5">
    <property type="entry name" value="RADICAL S-ADENOSYL METHIONINE DOMAIN-CONTAINING PROTEIN 1, MITOCHONDRIAL"/>
    <property type="match status" value="1"/>
</dbReference>
<keyword evidence="9" id="KW-0004">4Fe-4S</keyword>
<dbReference type="SFLD" id="SFLDF00288">
    <property type="entry name" value="HemN-like__clustered_with_nucl"/>
    <property type="match status" value="1"/>
</dbReference>
<keyword evidence="8 9" id="KW-0143">Chaperone</keyword>
<dbReference type="InterPro" id="IPR007197">
    <property type="entry name" value="rSAM"/>
</dbReference>
<dbReference type="RefSeq" id="WP_204445349.1">
    <property type="nucleotide sequence ID" value="NZ_JACJKY010000005.1"/>
</dbReference>
<dbReference type="PROSITE" id="PS51918">
    <property type="entry name" value="RADICAL_SAM"/>
    <property type="match status" value="1"/>
</dbReference>
<evidence type="ECO:0000256" key="3">
    <source>
        <dbReference type="ARBA" id="ARBA00022617"/>
    </source>
</evidence>
<dbReference type="Proteomes" id="UP000774750">
    <property type="component" value="Unassembled WGS sequence"/>
</dbReference>
<dbReference type="SFLD" id="SFLDF00562">
    <property type="entry name" value="HemN-like__clustered_with_heat"/>
    <property type="match status" value="1"/>
</dbReference>
<dbReference type="CDD" id="cd01335">
    <property type="entry name" value="Radical_SAM"/>
    <property type="match status" value="1"/>
</dbReference>
<dbReference type="SFLD" id="SFLDG01082">
    <property type="entry name" value="B12-binding_domain_containing"/>
    <property type="match status" value="1"/>
</dbReference>
<evidence type="ECO:0000256" key="4">
    <source>
        <dbReference type="ARBA" id="ARBA00022691"/>
    </source>
</evidence>
<accession>A0A938X601</accession>
<dbReference type="InterPro" id="IPR004559">
    <property type="entry name" value="HemW-like"/>
</dbReference>
<sequence>MSLGVYIHVPFCAKKCPYCDFYSGAYSSQTAEEYIEAVCARIRDWMVPGEQVDSVYFGGGTPGLLSPAQIRRMLDALSSRAEVRGEITMETNPNVVRKERVQEYRAAGINRLSIGVQSFDDGELLSLGRAHTSARAVRAVNDAYDAGIANLSIDLMLGTPGQTIDSLSASLQTAVSLPISHLSSYLLKIEPGTPYAADETLCARCPDEDTAAQMYLKTVETLESHGFSQYEISNFARPGFLSVHNLKYWRCEPYIGIGPAAHSCVNGRRFASKPDRALFCAHALAGTNGDVVMEEGTACDAEEVLMLAMRLTEGVDVSDYCKRFSMPETSFLRAFSPYEQAGYVVRNGSRLRFTPEGFLVSNAILSSVFAKLSM</sequence>
<dbReference type="AlphaFoldDB" id="A0A938X601"/>
<proteinExistence type="inferred from homology"/>
<dbReference type="GO" id="GO:0051539">
    <property type="term" value="F:4 iron, 4 sulfur cluster binding"/>
    <property type="evidence" value="ECO:0007669"/>
    <property type="project" value="UniProtKB-UniRule"/>
</dbReference>
<evidence type="ECO:0000313" key="11">
    <source>
        <dbReference type="EMBL" id="MBM6920465.1"/>
    </source>
</evidence>
<feature type="domain" description="Radical SAM core" evidence="10">
    <location>
        <begin position="1"/>
        <end position="228"/>
    </location>
</feature>
<reference evidence="11" key="2">
    <citation type="journal article" date="2021" name="Sci. Rep.">
        <title>The distribution of antibiotic resistance genes in chicken gut microbiota commensals.</title>
        <authorList>
            <person name="Juricova H."/>
            <person name="Matiasovicova J."/>
            <person name="Kubasova T."/>
            <person name="Cejkova D."/>
            <person name="Rychlik I."/>
        </authorList>
    </citation>
    <scope>NUCLEOTIDE SEQUENCE</scope>
    <source>
        <strain evidence="11">An559</strain>
    </source>
</reference>
<dbReference type="Gene3D" id="3.20.20.70">
    <property type="entry name" value="Aldolase class I"/>
    <property type="match status" value="1"/>
</dbReference>
<organism evidence="11 12">
    <name type="scientific">Merdimmobilis hominis</name>
    <dbReference type="NCBI Taxonomy" id="2897707"/>
    <lineage>
        <taxon>Bacteria</taxon>
        <taxon>Bacillati</taxon>
        <taxon>Bacillota</taxon>
        <taxon>Clostridia</taxon>
        <taxon>Eubacteriales</taxon>
        <taxon>Oscillospiraceae</taxon>
        <taxon>Merdimmobilis</taxon>
    </lineage>
</organism>
<dbReference type="PANTHER" id="PTHR13932">
    <property type="entry name" value="COPROPORPHYRINIGEN III OXIDASE"/>
    <property type="match status" value="1"/>
</dbReference>
<dbReference type="NCBIfam" id="TIGR00539">
    <property type="entry name" value="hemN_rel"/>
    <property type="match status" value="1"/>
</dbReference>
<dbReference type="SFLD" id="SFLDG01065">
    <property type="entry name" value="anaerobic_coproporphyrinogen-I"/>
    <property type="match status" value="1"/>
</dbReference>
<evidence type="ECO:0000256" key="8">
    <source>
        <dbReference type="ARBA" id="ARBA00023186"/>
    </source>
</evidence>
<keyword evidence="4 9" id="KW-0949">S-adenosyl-L-methionine</keyword>
<protein>
    <recommendedName>
        <fullName evidence="2 9">Heme chaperone HemW</fullName>
    </recommendedName>
</protein>
<evidence type="ECO:0000256" key="6">
    <source>
        <dbReference type="ARBA" id="ARBA00023004"/>
    </source>
</evidence>
<dbReference type="InterPro" id="IPR013785">
    <property type="entry name" value="Aldolase_TIM"/>
</dbReference>
<evidence type="ECO:0000259" key="10">
    <source>
        <dbReference type="PROSITE" id="PS51918"/>
    </source>
</evidence>
<dbReference type="InterPro" id="IPR058240">
    <property type="entry name" value="rSAM_sf"/>
</dbReference>
<dbReference type="InterPro" id="IPR006638">
    <property type="entry name" value="Elp3/MiaA/NifB-like_rSAM"/>
</dbReference>
<dbReference type="SMART" id="SM00729">
    <property type="entry name" value="Elp3"/>
    <property type="match status" value="1"/>
</dbReference>
<reference evidence="11" key="1">
    <citation type="submission" date="2020-08" db="EMBL/GenBank/DDBJ databases">
        <authorList>
            <person name="Cejkova D."/>
            <person name="Kubasova T."/>
            <person name="Jahodarova E."/>
            <person name="Rychlik I."/>
        </authorList>
    </citation>
    <scope>NUCLEOTIDE SEQUENCE</scope>
    <source>
        <strain evidence="11">An559</strain>
    </source>
</reference>
<evidence type="ECO:0000256" key="1">
    <source>
        <dbReference type="ARBA" id="ARBA00006100"/>
    </source>
</evidence>
<dbReference type="GO" id="GO:0004109">
    <property type="term" value="F:coproporphyrinogen oxidase activity"/>
    <property type="evidence" value="ECO:0007669"/>
    <property type="project" value="InterPro"/>
</dbReference>
<evidence type="ECO:0000256" key="7">
    <source>
        <dbReference type="ARBA" id="ARBA00023014"/>
    </source>
</evidence>
<dbReference type="Pfam" id="PF06969">
    <property type="entry name" value="HemN_C"/>
    <property type="match status" value="1"/>
</dbReference>
<dbReference type="GO" id="GO:0006779">
    <property type="term" value="P:porphyrin-containing compound biosynthetic process"/>
    <property type="evidence" value="ECO:0007669"/>
    <property type="project" value="InterPro"/>
</dbReference>
<keyword evidence="6 9" id="KW-0408">Iron</keyword>
<keyword evidence="7 9" id="KW-0411">Iron-sulfur</keyword>
<dbReference type="SFLD" id="SFLDS00029">
    <property type="entry name" value="Radical_SAM"/>
    <property type="match status" value="1"/>
</dbReference>
<comment type="function">
    <text evidence="9">Probably acts as a heme chaperone, transferring heme to an unknown acceptor. Binds one molecule of heme per monomer, possibly covalently. Binds 1 [4Fe-4S] cluster. The cluster is coordinated with 3 cysteines and an exchangeable S-adenosyl-L-methionine.</text>
</comment>
<gene>
    <name evidence="11" type="primary">hemW</name>
    <name evidence="11" type="ORF">H6A12_04755</name>
</gene>
<dbReference type="GO" id="GO:0046872">
    <property type="term" value="F:metal ion binding"/>
    <property type="evidence" value="ECO:0007669"/>
    <property type="project" value="UniProtKB-UniRule"/>
</dbReference>
<name>A0A938X601_9FIRM</name>
<keyword evidence="12" id="KW-1185">Reference proteome</keyword>